<reference evidence="1 2" key="2">
    <citation type="journal article" date="2015" name="Genome Announc.">
        <title>Genome Sequence of Anoxybacillus flavithermus Strain AK1, a Thermophile Isolated from a Hot Spring in Saudi Arabia.</title>
        <authorList>
            <person name="Khalil A."/>
            <person name="Sivakumar N."/>
            <person name="Qarawi S."/>
        </authorList>
    </citation>
    <scope>NUCLEOTIDE SEQUENCE [LARGE SCALE GENOMIC DNA]</scope>
    <source>
        <strain evidence="1 2">AK1</strain>
    </source>
</reference>
<dbReference type="PATRIC" id="fig|1297581.3.peg.1013"/>
<proteinExistence type="predicted"/>
<dbReference type="Proteomes" id="UP000012085">
    <property type="component" value="Unassembled WGS sequence"/>
</dbReference>
<sequence>MKSPRLKYEQRTFTHIDEMAETLLHEINEQLIRIDMGLLPNDVQTRNYAKFRLMHLQRSFGENIPLSFRSTYNSLWSQLYRLEHQDHYKHPYIQQLLIQLRNNDSSSSQRNKL</sequence>
<gene>
    <name evidence="1" type="ORF">H919_04934</name>
</gene>
<evidence type="ECO:0000313" key="1">
    <source>
        <dbReference type="EMBL" id="EMT46578.1"/>
    </source>
</evidence>
<dbReference type="RefSeq" id="WP_003396043.1">
    <property type="nucleotide sequence ID" value="NZ_APCD01000004.1"/>
</dbReference>
<protein>
    <submittedName>
        <fullName evidence="1">Uncharacterized protein</fullName>
    </submittedName>
</protein>
<name>M8CYP4_9BACL</name>
<accession>M8CYP4</accession>
<dbReference type="EMBL" id="APCD01000004">
    <property type="protein sequence ID" value="EMT46578.1"/>
    <property type="molecule type" value="Genomic_DNA"/>
</dbReference>
<comment type="caution">
    <text evidence="1">The sequence shown here is derived from an EMBL/GenBank/DDBJ whole genome shotgun (WGS) entry which is preliminary data.</text>
</comment>
<evidence type="ECO:0000313" key="2">
    <source>
        <dbReference type="Proteomes" id="UP000012085"/>
    </source>
</evidence>
<reference evidence="1 2" key="1">
    <citation type="submission" date="2013-03" db="EMBL/GenBank/DDBJ databases">
        <title>Assembly of a new bacterial strain Anoxybacillus flavithermus AK1.</title>
        <authorList>
            <person name="Rajan I."/>
            <person name="PoliReddy D."/>
            <person name="Sugumar T."/>
            <person name="Rathinam K."/>
            <person name="Alqarawi S."/>
            <person name="Khalil A.B."/>
            <person name="Sivakumar N."/>
        </authorList>
    </citation>
    <scope>NUCLEOTIDE SEQUENCE [LARGE SCALE GENOMIC DNA]</scope>
    <source>
        <strain evidence="1 2">AK1</strain>
    </source>
</reference>
<dbReference type="AlphaFoldDB" id="M8CYP4"/>
<organism evidence="1 2">
    <name type="scientific">Anoxybacillus flavithermus AK1</name>
    <dbReference type="NCBI Taxonomy" id="1297581"/>
    <lineage>
        <taxon>Bacteria</taxon>
        <taxon>Bacillati</taxon>
        <taxon>Bacillota</taxon>
        <taxon>Bacilli</taxon>
        <taxon>Bacillales</taxon>
        <taxon>Anoxybacillaceae</taxon>
        <taxon>Anoxybacillus</taxon>
    </lineage>
</organism>